<reference evidence="3 4" key="1">
    <citation type="submission" date="2020-05" db="EMBL/GenBank/DDBJ databases">
        <title>Description of Pedobacter foliorum sp. nov.</title>
        <authorList>
            <person name="Qi S."/>
            <person name="Carlier A."/>
            <person name="Cnockaert M."/>
            <person name="Vandamme P."/>
        </authorList>
    </citation>
    <scope>NUCLEOTIDE SEQUENCE [LARGE SCALE GENOMIC DNA]</scope>
    <source>
        <strain evidence="3 4">LMG 31300</strain>
    </source>
</reference>
<evidence type="ECO:0000259" key="1">
    <source>
        <dbReference type="Pfam" id="PF00881"/>
    </source>
</evidence>
<dbReference type="NCBIfam" id="NF005901">
    <property type="entry name" value="PRK07877.1"/>
    <property type="match status" value="1"/>
</dbReference>
<keyword evidence="4" id="KW-1185">Reference proteome</keyword>
<sequence>MQPKTGSNPSLSQLITQTAAQNNVYKPLFFNLTDSAQKKEVETLISNKNNLQVYDHIYTQVEELIKCLHPTIVFLPPTELAKAVENHFGGKPLEEYGVWVYYPWAEKLVHLLNEPEFALVRTNRNKHKITDKEQTLLSQKKIGVMGLSVGQSVSLTLAMERGFGELRIADFDELDLSNINRIRTGVYNLKIKKTVIVAREIAEIDPYLNVVCFEDGITDENLDDFLTKNGKLDLLIDECDSFDIKINARNKAKSLGIPVLMEGSDRGTIDIERFDLEPNRPVLHGMVEHLDMSKYKTLSTMDERIPYITAVTGVETLSPRMKASAVEIMATISTWPQLASAVTYGGGITADLSRKILLGNLSVSGRFFIDMDELISDSIPTTPTDAEVKHIAPLQTNELEEFISEHRLAFENNATPISEDILDQLIQAATKAPSGGNNQPWRWHYKNGILHLFLEKSAAQAYLDPQYISSYISLGAAIENLLLAAANLNLNTNWQLTPQLAPTHIAWFNFIQSHTASDQEKQLASQIDLRHTNRKITPRQEIDETDLNHLSSLVAQIANAKLTWLTNPEQIKALGAISTHTDLLRLFIPAAHEDFITREMRWNLDEVNATEDGIGIHTLDLSNNDQIGIRLLKDKKMIGFLQQINGGSGFKRLSMQQFMASSAVGLITMPKGEINSFIEGGIAAEKLWLGATALNLQIHPVNVPLIFFYKNSVEDSLNIPLESKAQLTQAEQGFKQLFNITDDEQAIFMFRIFKATPSPERTIRKSTSKILSIGRA</sequence>
<evidence type="ECO:0000313" key="4">
    <source>
        <dbReference type="Proteomes" id="UP000762110"/>
    </source>
</evidence>
<protein>
    <submittedName>
        <fullName evidence="3">Rv1355c family protein</fullName>
    </submittedName>
</protein>
<dbReference type="Pfam" id="PF00899">
    <property type="entry name" value="ThiF"/>
    <property type="match status" value="1"/>
</dbReference>
<evidence type="ECO:0000313" key="3">
    <source>
        <dbReference type="EMBL" id="NQX31194.1"/>
    </source>
</evidence>
<dbReference type="Pfam" id="PF00881">
    <property type="entry name" value="Nitroreductase"/>
    <property type="match status" value="1"/>
</dbReference>
<dbReference type="InterPro" id="IPR000594">
    <property type="entry name" value="ThiF_NAD_FAD-bd"/>
</dbReference>
<gene>
    <name evidence="3" type="ORF">HQN85_05630</name>
</gene>
<dbReference type="EMBL" id="JABMKV010000001">
    <property type="protein sequence ID" value="NQX31194.1"/>
    <property type="molecule type" value="Genomic_DNA"/>
</dbReference>
<dbReference type="RefSeq" id="WP_173269757.1">
    <property type="nucleotide sequence ID" value="NZ_JABMKV010000001.1"/>
</dbReference>
<dbReference type="InterPro" id="IPR000415">
    <property type="entry name" value="Nitroreductase-like"/>
</dbReference>
<organism evidence="3 4">
    <name type="scientific">Pedobacter boryungensis</name>
    <dbReference type="NCBI Taxonomy" id="869962"/>
    <lineage>
        <taxon>Bacteria</taxon>
        <taxon>Pseudomonadati</taxon>
        <taxon>Bacteroidota</taxon>
        <taxon>Sphingobacteriia</taxon>
        <taxon>Sphingobacteriales</taxon>
        <taxon>Sphingobacteriaceae</taxon>
        <taxon>Pedobacter</taxon>
    </lineage>
</organism>
<dbReference type="PANTHER" id="PTHR43267:SF3">
    <property type="entry name" value="THIF PROTEIN"/>
    <property type="match status" value="1"/>
</dbReference>
<dbReference type="Gene3D" id="3.40.109.10">
    <property type="entry name" value="NADH Oxidase"/>
    <property type="match status" value="2"/>
</dbReference>
<dbReference type="PANTHER" id="PTHR43267">
    <property type="entry name" value="TRNA THREONYLCARBAMOYLADENOSINE DEHYDRATASE"/>
    <property type="match status" value="1"/>
</dbReference>
<evidence type="ECO:0000259" key="2">
    <source>
        <dbReference type="Pfam" id="PF00899"/>
    </source>
</evidence>
<name>A0ABX2DCC5_9SPHI</name>
<proteinExistence type="predicted"/>
<accession>A0ABX2DCC5</accession>
<dbReference type="Proteomes" id="UP000762110">
    <property type="component" value="Unassembled WGS sequence"/>
</dbReference>
<dbReference type="CDD" id="cd01483">
    <property type="entry name" value="E1_enzyme_family"/>
    <property type="match status" value="1"/>
</dbReference>
<dbReference type="InterPro" id="IPR045886">
    <property type="entry name" value="ThiF/MoeB/HesA"/>
</dbReference>
<dbReference type="SUPFAM" id="SSF55469">
    <property type="entry name" value="FMN-dependent nitroreductase-like"/>
    <property type="match status" value="2"/>
</dbReference>
<dbReference type="InterPro" id="IPR035985">
    <property type="entry name" value="Ubiquitin-activating_enz"/>
</dbReference>
<feature type="domain" description="THIF-type NAD/FAD binding fold" evidence="2">
    <location>
        <begin position="128"/>
        <end position="284"/>
    </location>
</feature>
<feature type="domain" description="Nitroreductase" evidence="1">
    <location>
        <begin position="414"/>
        <end position="443"/>
    </location>
</feature>
<comment type="caution">
    <text evidence="3">The sequence shown here is derived from an EMBL/GenBank/DDBJ whole genome shotgun (WGS) entry which is preliminary data.</text>
</comment>
<dbReference type="SUPFAM" id="SSF69572">
    <property type="entry name" value="Activating enzymes of the ubiquitin-like proteins"/>
    <property type="match status" value="1"/>
</dbReference>
<dbReference type="InterPro" id="IPR029479">
    <property type="entry name" value="Nitroreductase"/>
</dbReference>
<dbReference type="Gene3D" id="3.40.50.720">
    <property type="entry name" value="NAD(P)-binding Rossmann-like Domain"/>
    <property type="match status" value="1"/>
</dbReference>